<name>A0ABQ9IP46_9NEOP</name>
<evidence type="ECO:0000313" key="1">
    <source>
        <dbReference type="EMBL" id="KAJ8898453.1"/>
    </source>
</evidence>
<protein>
    <submittedName>
        <fullName evidence="1">Uncharacterized protein</fullName>
    </submittedName>
</protein>
<evidence type="ECO:0000313" key="2">
    <source>
        <dbReference type="Proteomes" id="UP001159363"/>
    </source>
</evidence>
<dbReference type="Proteomes" id="UP001159363">
    <property type="component" value="Chromosome 1"/>
</dbReference>
<gene>
    <name evidence="1" type="ORF">PR048_003813</name>
</gene>
<accession>A0ABQ9IP46</accession>
<proteinExistence type="predicted"/>
<organism evidence="1 2">
    <name type="scientific">Dryococelus australis</name>
    <dbReference type="NCBI Taxonomy" id="614101"/>
    <lineage>
        <taxon>Eukaryota</taxon>
        <taxon>Metazoa</taxon>
        <taxon>Ecdysozoa</taxon>
        <taxon>Arthropoda</taxon>
        <taxon>Hexapoda</taxon>
        <taxon>Insecta</taxon>
        <taxon>Pterygota</taxon>
        <taxon>Neoptera</taxon>
        <taxon>Polyneoptera</taxon>
        <taxon>Phasmatodea</taxon>
        <taxon>Verophasmatodea</taxon>
        <taxon>Anareolatae</taxon>
        <taxon>Phasmatidae</taxon>
        <taxon>Eurycanthinae</taxon>
        <taxon>Dryococelus</taxon>
    </lineage>
</organism>
<keyword evidence="2" id="KW-1185">Reference proteome</keyword>
<comment type="caution">
    <text evidence="1">The sequence shown here is derived from an EMBL/GenBank/DDBJ whole genome shotgun (WGS) entry which is preliminary data.</text>
</comment>
<sequence>MIVSEHGNVMCRGANPRPGHLEAALLVLLGELRGQGSDAARALGFVEELVVFSECSRAGNTAFSSCLGARPPPHFRPVDVHPRFHVAAVSAPAAPRDYPRESC</sequence>
<dbReference type="EMBL" id="JARBHB010000001">
    <property type="protein sequence ID" value="KAJ8898453.1"/>
    <property type="molecule type" value="Genomic_DNA"/>
</dbReference>
<reference evidence="1 2" key="1">
    <citation type="submission" date="2023-02" db="EMBL/GenBank/DDBJ databases">
        <title>LHISI_Scaffold_Assembly.</title>
        <authorList>
            <person name="Stuart O.P."/>
            <person name="Cleave R."/>
            <person name="Magrath M.J.L."/>
            <person name="Mikheyev A.S."/>
        </authorList>
    </citation>
    <scope>NUCLEOTIDE SEQUENCE [LARGE SCALE GENOMIC DNA]</scope>
    <source>
        <strain evidence="1">Daus_M_001</strain>
        <tissue evidence="1">Leg muscle</tissue>
    </source>
</reference>